<feature type="region of interest" description="Disordered" evidence="6">
    <location>
        <begin position="1"/>
        <end position="23"/>
    </location>
</feature>
<dbReference type="InterPro" id="IPR001047">
    <property type="entry name" value="Ribosomal_eS8"/>
</dbReference>
<dbReference type="InterPro" id="IPR022309">
    <property type="entry name" value="Ribosomal_Se8/biogenesis_NSA2"/>
</dbReference>
<dbReference type="GO" id="GO:0005840">
    <property type="term" value="C:ribosome"/>
    <property type="evidence" value="ECO:0007669"/>
    <property type="project" value="UniProtKB-KW"/>
</dbReference>
<dbReference type="CDD" id="cd11382">
    <property type="entry name" value="Ribosomal_S8e"/>
    <property type="match status" value="1"/>
</dbReference>
<dbReference type="Proteomes" id="UP000885664">
    <property type="component" value="Unassembled WGS sequence"/>
</dbReference>
<dbReference type="Gene3D" id="2.40.10.310">
    <property type="match status" value="1"/>
</dbReference>
<keyword evidence="2 5" id="KW-0689">Ribosomal protein</keyword>
<organism evidence="7">
    <name type="scientific">Fervidicoccus fontis</name>
    <dbReference type="NCBI Taxonomy" id="683846"/>
    <lineage>
        <taxon>Archaea</taxon>
        <taxon>Thermoproteota</taxon>
        <taxon>Thermoprotei</taxon>
        <taxon>Fervidicoccales</taxon>
        <taxon>Fervidicoccaceae</taxon>
        <taxon>Fervidicoccus</taxon>
    </lineage>
</organism>
<sequence length="128" mass="14193">MGIYQENDLRKPSGGRKSRNYKVKRKALLGGTPVETRVADKDEKTIEKGRGGNIKIRLRKASRAVVIDKKENKVKVEKILRVLETPSNKEYARRGIITKGTVIEVESGKAVVVSRPGQDGIVNAVLLK</sequence>
<evidence type="ECO:0000313" key="7">
    <source>
        <dbReference type="EMBL" id="HEU97393.1"/>
    </source>
</evidence>
<dbReference type="HAMAP" id="MF_00029">
    <property type="entry name" value="Ribosomal_eS8"/>
    <property type="match status" value="1"/>
</dbReference>
<evidence type="ECO:0000256" key="3">
    <source>
        <dbReference type="ARBA" id="ARBA00023274"/>
    </source>
</evidence>
<keyword evidence="3 5" id="KW-0687">Ribonucleoprotein</keyword>
<name>A0A7C2YZ40_9CREN</name>
<accession>A0A7C2YZ40</accession>
<dbReference type="NCBIfam" id="TIGR00307">
    <property type="entry name" value="eS8"/>
    <property type="match status" value="1"/>
</dbReference>
<evidence type="ECO:0000256" key="6">
    <source>
        <dbReference type="SAM" id="MobiDB-lite"/>
    </source>
</evidence>
<dbReference type="GO" id="GO:0006412">
    <property type="term" value="P:translation"/>
    <property type="evidence" value="ECO:0007669"/>
    <property type="project" value="UniProtKB-UniRule"/>
</dbReference>
<comment type="similarity">
    <text evidence="1 5">Belongs to the eukaryotic ribosomal protein eS8 family.</text>
</comment>
<dbReference type="GO" id="GO:1990904">
    <property type="term" value="C:ribonucleoprotein complex"/>
    <property type="evidence" value="ECO:0007669"/>
    <property type="project" value="UniProtKB-KW"/>
</dbReference>
<evidence type="ECO:0000256" key="4">
    <source>
        <dbReference type="ARBA" id="ARBA00035277"/>
    </source>
</evidence>
<dbReference type="EMBL" id="DSFE01000024">
    <property type="protein sequence ID" value="HEU97393.1"/>
    <property type="molecule type" value="Genomic_DNA"/>
</dbReference>
<evidence type="ECO:0000256" key="1">
    <source>
        <dbReference type="ARBA" id="ARBA00005257"/>
    </source>
</evidence>
<dbReference type="Pfam" id="PF01201">
    <property type="entry name" value="Ribosomal_S8e"/>
    <property type="match status" value="1"/>
</dbReference>
<dbReference type="InterPro" id="IPR020919">
    <property type="entry name" value="Ribosomal_protein_eS8_arc"/>
</dbReference>
<protein>
    <recommendedName>
        <fullName evidence="4 5">Small ribosomal subunit protein eS8</fullName>
    </recommendedName>
</protein>
<comment type="subunit">
    <text evidence="5">Part of the 30S ribosomal subunit.</text>
</comment>
<feature type="compositionally biased region" description="Basic residues" evidence="6">
    <location>
        <begin position="13"/>
        <end position="23"/>
    </location>
</feature>
<dbReference type="AlphaFoldDB" id="A0A7C2YZ40"/>
<proteinExistence type="inferred from homology"/>
<comment type="caution">
    <text evidence="7">The sequence shown here is derived from an EMBL/GenBank/DDBJ whole genome shotgun (WGS) entry which is preliminary data.</text>
</comment>
<evidence type="ECO:0000256" key="5">
    <source>
        <dbReference type="HAMAP-Rule" id="MF_00029"/>
    </source>
</evidence>
<gene>
    <name evidence="5" type="primary">rps8e</name>
    <name evidence="7" type="ORF">ENO36_00855</name>
</gene>
<evidence type="ECO:0000256" key="2">
    <source>
        <dbReference type="ARBA" id="ARBA00022980"/>
    </source>
</evidence>
<dbReference type="GO" id="GO:0003735">
    <property type="term" value="F:structural constituent of ribosome"/>
    <property type="evidence" value="ECO:0007669"/>
    <property type="project" value="InterPro"/>
</dbReference>
<reference evidence="7" key="1">
    <citation type="journal article" date="2020" name="mSystems">
        <title>Genome- and Community-Level Interaction Insights into Carbon Utilization and Element Cycling Functions of Hydrothermarchaeota in Hydrothermal Sediment.</title>
        <authorList>
            <person name="Zhou Z."/>
            <person name="Liu Y."/>
            <person name="Xu W."/>
            <person name="Pan J."/>
            <person name="Luo Z.H."/>
            <person name="Li M."/>
        </authorList>
    </citation>
    <scope>NUCLEOTIDE SEQUENCE [LARGE SCALE GENOMIC DNA]</scope>
    <source>
        <strain evidence="7">SpSt-1259</strain>
    </source>
</reference>